<dbReference type="AlphaFoldDB" id="A0A4Z2EP96"/>
<keyword evidence="3" id="KW-1185">Reference proteome</keyword>
<sequence>MAGAVWRGCSAVTFPVILEVISQFHPFPAGHMTKSHRRIGGASCLSSATEDDFIQAEGSGDGARSTQVHGRRPP</sequence>
<dbReference type="Proteomes" id="UP000314294">
    <property type="component" value="Unassembled WGS sequence"/>
</dbReference>
<reference evidence="2 3" key="1">
    <citation type="submission" date="2019-03" db="EMBL/GenBank/DDBJ databases">
        <title>First draft genome of Liparis tanakae, snailfish: a comprehensive survey of snailfish specific genes.</title>
        <authorList>
            <person name="Kim W."/>
            <person name="Song I."/>
            <person name="Jeong J.-H."/>
            <person name="Kim D."/>
            <person name="Kim S."/>
            <person name="Ryu S."/>
            <person name="Song J.Y."/>
            <person name="Lee S.K."/>
        </authorList>
    </citation>
    <scope>NUCLEOTIDE SEQUENCE [LARGE SCALE GENOMIC DNA]</scope>
    <source>
        <tissue evidence="2">Muscle</tissue>
    </source>
</reference>
<comment type="caution">
    <text evidence="2">The sequence shown here is derived from an EMBL/GenBank/DDBJ whole genome shotgun (WGS) entry which is preliminary data.</text>
</comment>
<evidence type="ECO:0000256" key="1">
    <source>
        <dbReference type="SAM" id="MobiDB-lite"/>
    </source>
</evidence>
<feature type="region of interest" description="Disordered" evidence="1">
    <location>
        <begin position="50"/>
        <end position="74"/>
    </location>
</feature>
<proteinExistence type="predicted"/>
<name>A0A4Z2EP96_9TELE</name>
<evidence type="ECO:0000313" key="2">
    <source>
        <dbReference type="EMBL" id="TNN30595.1"/>
    </source>
</evidence>
<dbReference type="EMBL" id="SRLO01004316">
    <property type="protein sequence ID" value="TNN30595.1"/>
    <property type="molecule type" value="Genomic_DNA"/>
</dbReference>
<gene>
    <name evidence="2" type="ORF">EYF80_059253</name>
</gene>
<organism evidence="2 3">
    <name type="scientific">Liparis tanakae</name>
    <name type="common">Tanaka's snailfish</name>
    <dbReference type="NCBI Taxonomy" id="230148"/>
    <lineage>
        <taxon>Eukaryota</taxon>
        <taxon>Metazoa</taxon>
        <taxon>Chordata</taxon>
        <taxon>Craniata</taxon>
        <taxon>Vertebrata</taxon>
        <taxon>Euteleostomi</taxon>
        <taxon>Actinopterygii</taxon>
        <taxon>Neopterygii</taxon>
        <taxon>Teleostei</taxon>
        <taxon>Neoteleostei</taxon>
        <taxon>Acanthomorphata</taxon>
        <taxon>Eupercaria</taxon>
        <taxon>Perciformes</taxon>
        <taxon>Cottioidei</taxon>
        <taxon>Cottales</taxon>
        <taxon>Liparidae</taxon>
        <taxon>Liparis</taxon>
    </lineage>
</organism>
<protein>
    <submittedName>
        <fullName evidence="2">Uncharacterized protein</fullName>
    </submittedName>
</protein>
<accession>A0A4Z2EP96</accession>
<evidence type="ECO:0000313" key="3">
    <source>
        <dbReference type="Proteomes" id="UP000314294"/>
    </source>
</evidence>